<evidence type="ECO:0000313" key="1">
    <source>
        <dbReference type="EMBL" id="KAJ1881333.1"/>
    </source>
</evidence>
<proteinExistence type="predicted"/>
<organism evidence="1 2">
    <name type="scientific">Kickxella alabastrina</name>
    <dbReference type="NCBI Taxonomy" id="61397"/>
    <lineage>
        <taxon>Eukaryota</taxon>
        <taxon>Fungi</taxon>
        <taxon>Fungi incertae sedis</taxon>
        <taxon>Zoopagomycota</taxon>
        <taxon>Kickxellomycotina</taxon>
        <taxon>Kickxellomycetes</taxon>
        <taxon>Kickxellales</taxon>
        <taxon>Kickxellaceae</taxon>
        <taxon>Kickxella</taxon>
    </lineage>
</organism>
<keyword evidence="1" id="KW-0648">Protein biosynthesis</keyword>
<keyword evidence="2" id="KW-1185">Reference proteome</keyword>
<accession>A0ACC1I1H3</accession>
<keyword evidence="1" id="KW-0251">Elongation factor</keyword>
<dbReference type="EMBL" id="JANBPG010003402">
    <property type="protein sequence ID" value="KAJ1881333.1"/>
    <property type="molecule type" value="Genomic_DNA"/>
</dbReference>
<comment type="caution">
    <text evidence="1">The sequence shown here is derived from an EMBL/GenBank/DDBJ whole genome shotgun (WGS) entry which is preliminary data.</text>
</comment>
<protein>
    <submittedName>
        <fullName evidence="1">Translation elongation factor 2</fullName>
    </submittedName>
</protein>
<reference evidence="1" key="1">
    <citation type="submission" date="2022-07" db="EMBL/GenBank/DDBJ databases">
        <title>Phylogenomic reconstructions and comparative analyses of Kickxellomycotina fungi.</title>
        <authorList>
            <person name="Reynolds N.K."/>
            <person name="Stajich J.E."/>
            <person name="Barry K."/>
            <person name="Grigoriev I.V."/>
            <person name="Crous P."/>
            <person name="Smith M.E."/>
        </authorList>
    </citation>
    <scope>NUCLEOTIDE SEQUENCE</scope>
    <source>
        <strain evidence="1">Benny 63K</strain>
    </source>
</reference>
<sequence length="50" mass="5749">AFPQSIFDHWQIMSGVITEPGKVNDVVKALRKRKGLVEELPPLDRYLDKL</sequence>
<feature type="non-terminal residue" evidence="1">
    <location>
        <position position="1"/>
    </location>
</feature>
<name>A0ACC1I1H3_9FUNG</name>
<evidence type="ECO:0000313" key="2">
    <source>
        <dbReference type="Proteomes" id="UP001150581"/>
    </source>
</evidence>
<dbReference type="Proteomes" id="UP001150581">
    <property type="component" value="Unassembled WGS sequence"/>
</dbReference>
<gene>
    <name evidence="1" type="primary">EFT2_4</name>
    <name evidence="1" type="ORF">LPJ66_011340</name>
</gene>